<name>A0A926DTU1_9FIRM</name>
<dbReference type="Pfam" id="PF13173">
    <property type="entry name" value="AAA_14"/>
    <property type="match status" value="1"/>
</dbReference>
<protein>
    <submittedName>
        <fullName evidence="3">ATP-binding protein</fullName>
    </submittedName>
</protein>
<keyword evidence="4" id="KW-1185">Reference proteome</keyword>
<dbReference type="Proteomes" id="UP000657006">
    <property type="component" value="Unassembled WGS sequence"/>
</dbReference>
<dbReference type="InterPro" id="IPR041682">
    <property type="entry name" value="AAA_14"/>
</dbReference>
<feature type="domain" description="AAA" evidence="1">
    <location>
        <begin position="20"/>
        <end position="164"/>
    </location>
</feature>
<dbReference type="RefSeq" id="WP_177714837.1">
    <property type="nucleotide sequence ID" value="NZ_JACRSQ010000051.1"/>
</dbReference>
<dbReference type="SUPFAM" id="SSF52540">
    <property type="entry name" value="P-loop containing nucleoside triphosphate hydrolases"/>
    <property type="match status" value="1"/>
</dbReference>
<accession>A0A926DTU1</accession>
<keyword evidence="3" id="KW-0547">Nucleotide-binding</keyword>
<evidence type="ECO:0000313" key="4">
    <source>
        <dbReference type="Proteomes" id="UP000657006"/>
    </source>
</evidence>
<organism evidence="3 4">
    <name type="scientific">Bianquea renquensis</name>
    <dbReference type="NCBI Taxonomy" id="2763661"/>
    <lineage>
        <taxon>Bacteria</taxon>
        <taxon>Bacillati</taxon>
        <taxon>Bacillota</taxon>
        <taxon>Clostridia</taxon>
        <taxon>Eubacteriales</taxon>
        <taxon>Bianqueaceae</taxon>
        <taxon>Bianquea</taxon>
    </lineage>
</organism>
<dbReference type="PANTHER" id="PTHR33295">
    <property type="entry name" value="ATPASE"/>
    <property type="match status" value="1"/>
</dbReference>
<evidence type="ECO:0000313" key="3">
    <source>
        <dbReference type="EMBL" id="MBC8545168.1"/>
    </source>
</evidence>
<keyword evidence="3" id="KW-0067">ATP-binding</keyword>
<sequence length="433" mass="49645">MEIKRDRYLNKLISFMWDGQVKVITGIRRCGKSYLLKNLFRDYLISTGVADDHIIDLALDLTSDIRYRNPLELAKFVRAKAESRSEQFYLFVDEIQMSDEVVNPYNPDGRKITFYDALNDLKTLSNLDIYVTGSNSKMLSSDILTEFRGRSDEIRVHPLSFAEYYSAVGGDKADAFDDYAFYGGMPLILSRPTEAAKMNYLQSLVSEVYLKDIVERKKIKREDVLASILDLLCSSVGSLTNPTNITNTINSKQKRAGENVVAHNTVKAYIDYLSDSFLFSECKRWDVKGKDYFDYPNKYYCEDIGLRNARIGFRQQEMTHIMENILYNELIIRECAVDVGVVYSNEKDAKGKTNKVAREIDFIATSGGKRTYIQSAYALPTEEKAETENKPFSLTGDSFPKVIVRHDIRKRWYDDNGILNISITDFLLDDSLL</sequence>
<dbReference type="InterPro" id="IPR027417">
    <property type="entry name" value="P-loop_NTPase"/>
</dbReference>
<dbReference type="InterPro" id="IPR025420">
    <property type="entry name" value="DUF4143"/>
</dbReference>
<proteinExistence type="predicted"/>
<evidence type="ECO:0000259" key="1">
    <source>
        <dbReference type="Pfam" id="PF13173"/>
    </source>
</evidence>
<comment type="caution">
    <text evidence="3">The sequence shown here is derived from an EMBL/GenBank/DDBJ whole genome shotgun (WGS) entry which is preliminary data.</text>
</comment>
<evidence type="ECO:0000259" key="2">
    <source>
        <dbReference type="Pfam" id="PF13635"/>
    </source>
</evidence>
<reference evidence="3" key="1">
    <citation type="submission" date="2020-08" db="EMBL/GenBank/DDBJ databases">
        <title>Genome public.</title>
        <authorList>
            <person name="Liu C."/>
            <person name="Sun Q."/>
        </authorList>
    </citation>
    <scope>NUCLEOTIDE SEQUENCE</scope>
    <source>
        <strain evidence="3">NSJ-32</strain>
    </source>
</reference>
<dbReference type="GO" id="GO:0005524">
    <property type="term" value="F:ATP binding"/>
    <property type="evidence" value="ECO:0007669"/>
    <property type="project" value="UniProtKB-KW"/>
</dbReference>
<dbReference type="Pfam" id="PF13635">
    <property type="entry name" value="DUF4143"/>
    <property type="match status" value="1"/>
</dbReference>
<dbReference type="EMBL" id="JACRSQ010000051">
    <property type="protein sequence ID" value="MBC8545168.1"/>
    <property type="molecule type" value="Genomic_DNA"/>
</dbReference>
<dbReference type="PANTHER" id="PTHR33295:SF18">
    <property type="entry name" value="AAA+ ATPASE DOMAIN-CONTAINING PROTEIN"/>
    <property type="match status" value="1"/>
</dbReference>
<dbReference type="AlphaFoldDB" id="A0A926DTU1"/>
<feature type="domain" description="DUF4143" evidence="2">
    <location>
        <begin position="211"/>
        <end position="375"/>
    </location>
</feature>
<gene>
    <name evidence="3" type="ORF">H8730_16655</name>
</gene>